<sequence>MGNAKCYGDLYTHRKFSIFPPKAQTAIFEIGNALRDSSVTDEHILAYQRSLRDVPASDISRTADEIRLIARLYLVDYGHNANFWDAPILPADWRKFKLSSPGEFLKAQPDLFWLLLFHSSGYVRQDAIKQLKRAPATEFEMAAILYRMNDWVDQVRTEAAIYASSYFPKTSAQVIGKSAFFLLPYSHQFRRWSNHERKIFEHTLSRTDVLNMLHTELLSQRPGQISWLLRWLLKKPGFDHNLQELAQSAAIPIIRAIALDTLLLGQARWYDPNIKGNALARFRERQIEVSTDFEIQLEIAAFDKSPKVRRMAADALLRKHQYASKNMDRIANHLRSDKDTPVRDHIEAYFRKRKDLERAE</sequence>
<dbReference type="OrthoDB" id="7364954at2"/>
<organism evidence="1 2">
    <name type="scientific">Cohaesibacter gelatinilyticus</name>
    <dbReference type="NCBI Taxonomy" id="372072"/>
    <lineage>
        <taxon>Bacteria</taxon>
        <taxon>Pseudomonadati</taxon>
        <taxon>Pseudomonadota</taxon>
        <taxon>Alphaproteobacteria</taxon>
        <taxon>Hyphomicrobiales</taxon>
        <taxon>Cohaesibacteraceae</taxon>
    </lineage>
</organism>
<evidence type="ECO:0000313" key="2">
    <source>
        <dbReference type="Proteomes" id="UP000219439"/>
    </source>
</evidence>
<proteinExistence type="predicted"/>
<dbReference type="RefSeq" id="WP_097153734.1">
    <property type="nucleotide sequence ID" value="NZ_OBEL01000002.1"/>
</dbReference>
<dbReference type="EMBL" id="OBEL01000002">
    <property type="protein sequence ID" value="SNZ19382.1"/>
    <property type="molecule type" value="Genomic_DNA"/>
</dbReference>
<keyword evidence="2" id="KW-1185">Reference proteome</keyword>
<dbReference type="AlphaFoldDB" id="A0A285PCC6"/>
<protein>
    <submittedName>
        <fullName evidence="1">Uncharacterized protein</fullName>
    </submittedName>
</protein>
<dbReference type="Proteomes" id="UP000219439">
    <property type="component" value="Unassembled WGS sequence"/>
</dbReference>
<reference evidence="1 2" key="1">
    <citation type="submission" date="2017-09" db="EMBL/GenBank/DDBJ databases">
        <authorList>
            <person name="Ehlers B."/>
            <person name="Leendertz F.H."/>
        </authorList>
    </citation>
    <scope>NUCLEOTIDE SEQUENCE [LARGE SCALE GENOMIC DNA]</scope>
    <source>
        <strain evidence="1 2">DSM 18289</strain>
    </source>
</reference>
<name>A0A285PCC6_9HYPH</name>
<evidence type="ECO:0000313" key="1">
    <source>
        <dbReference type="EMBL" id="SNZ19382.1"/>
    </source>
</evidence>
<accession>A0A285PCC6</accession>
<gene>
    <name evidence="1" type="ORF">SAMN06265368_2467</name>
</gene>